<dbReference type="Proteomes" id="UP000661077">
    <property type="component" value="Unassembled WGS sequence"/>
</dbReference>
<comment type="caution">
    <text evidence="2">The sequence shown here is derived from an EMBL/GenBank/DDBJ whole genome shotgun (WGS) entry which is preliminary data.</text>
</comment>
<organism evidence="2 3">
    <name type="scientific">Steroidobacter gossypii</name>
    <dbReference type="NCBI Taxonomy" id="2805490"/>
    <lineage>
        <taxon>Bacteria</taxon>
        <taxon>Pseudomonadati</taxon>
        <taxon>Pseudomonadota</taxon>
        <taxon>Gammaproteobacteria</taxon>
        <taxon>Steroidobacterales</taxon>
        <taxon>Steroidobacteraceae</taxon>
        <taxon>Steroidobacter</taxon>
    </lineage>
</organism>
<name>A0ABS1WUT6_9GAMM</name>
<protein>
    <submittedName>
        <fullName evidence="2">Uncharacterized protein</fullName>
    </submittedName>
</protein>
<dbReference type="EMBL" id="JAEVLS010000002">
    <property type="protein sequence ID" value="MBM0104723.1"/>
    <property type="molecule type" value="Genomic_DNA"/>
</dbReference>
<dbReference type="RefSeq" id="WP_203166731.1">
    <property type="nucleotide sequence ID" value="NZ_JAEVLS010000002.1"/>
</dbReference>
<gene>
    <name evidence="2" type="ORF">JM946_08190</name>
</gene>
<proteinExistence type="predicted"/>
<evidence type="ECO:0000313" key="2">
    <source>
        <dbReference type="EMBL" id="MBM0104723.1"/>
    </source>
</evidence>
<evidence type="ECO:0000313" key="3">
    <source>
        <dbReference type="Proteomes" id="UP000661077"/>
    </source>
</evidence>
<keyword evidence="1" id="KW-0812">Transmembrane</keyword>
<reference evidence="2 3" key="1">
    <citation type="journal article" date="2021" name="Int. J. Syst. Evol. Microbiol.">
        <title>Steroidobacter gossypii sp. nov., isolated from soil of cotton cropping field.</title>
        <authorList>
            <person name="Huang R."/>
            <person name="Yang S."/>
            <person name="Zhen C."/>
            <person name="Liu W."/>
        </authorList>
    </citation>
    <scope>NUCLEOTIDE SEQUENCE [LARGE SCALE GENOMIC DNA]</scope>
    <source>
        <strain evidence="2 3">S1-65</strain>
    </source>
</reference>
<evidence type="ECO:0000256" key="1">
    <source>
        <dbReference type="SAM" id="Phobius"/>
    </source>
</evidence>
<sequence length="74" mass="7721">MSGKRPIRVWTAPIVLAVLTSIGLISALVSDDAGDVLAWITLAVPVLVCCWYAPRRTRSDSAQGAPASSVPDAS</sequence>
<feature type="transmembrane region" description="Helical" evidence="1">
    <location>
        <begin position="7"/>
        <end position="30"/>
    </location>
</feature>
<feature type="transmembrane region" description="Helical" evidence="1">
    <location>
        <begin position="36"/>
        <end position="53"/>
    </location>
</feature>
<keyword evidence="3" id="KW-1185">Reference proteome</keyword>
<keyword evidence="1" id="KW-1133">Transmembrane helix</keyword>
<keyword evidence="1" id="KW-0472">Membrane</keyword>
<accession>A0ABS1WUT6</accession>